<protein>
    <recommendedName>
        <fullName evidence="2">Polysaccharide lyase 14 domain-containing protein</fullName>
    </recommendedName>
</protein>
<proteinExistence type="predicted"/>
<dbReference type="OrthoDB" id="10069995at2759"/>
<dbReference type="STRING" id="135208.A0A4Y9ZYA8"/>
<name>A0A4Y9ZYA8_9AGAM</name>
<dbReference type="Gene3D" id="2.60.120.200">
    <property type="match status" value="2"/>
</dbReference>
<dbReference type="PANTHER" id="PTHR40124:SF1">
    <property type="entry name" value="DISAGGREGATASE RELATED REPEAT PROTEIN"/>
    <property type="match status" value="1"/>
</dbReference>
<feature type="compositionally biased region" description="Low complexity" evidence="1">
    <location>
        <begin position="619"/>
        <end position="647"/>
    </location>
</feature>
<organism evidence="3 4">
    <name type="scientific">Hericium alpestre</name>
    <dbReference type="NCBI Taxonomy" id="135208"/>
    <lineage>
        <taxon>Eukaryota</taxon>
        <taxon>Fungi</taxon>
        <taxon>Dikarya</taxon>
        <taxon>Basidiomycota</taxon>
        <taxon>Agaricomycotina</taxon>
        <taxon>Agaricomycetes</taxon>
        <taxon>Russulales</taxon>
        <taxon>Hericiaceae</taxon>
        <taxon>Hericium</taxon>
    </lineage>
</organism>
<feature type="compositionally biased region" description="Pro residues" evidence="1">
    <location>
        <begin position="317"/>
        <end position="330"/>
    </location>
</feature>
<feature type="domain" description="Polysaccharide lyase 14" evidence="2">
    <location>
        <begin position="750"/>
        <end position="785"/>
    </location>
</feature>
<dbReference type="InterPro" id="IPR048958">
    <property type="entry name" value="Polysacc_lyase_14"/>
</dbReference>
<evidence type="ECO:0000313" key="3">
    <source>
        <dbReference type="EMBL" id="TFY79184.1"/>
    </source>
</evidence>
<dbReference type="Proteomes" id="UP000298061">
    <property type="component" value="Unassembled WGS sequence"/>
</dbReference>
<gene>
    <name evidence="3" type="ORF">EWM64_g4826</name>
</gene>
<keyword evidence="4" id="KW-1185">Reference proteome</keyword>
<dbReference type="PANTHER" id="PTHR40124">
    <property type="match status" value="1"/>
</dbReference>
<dbReference type="Pfam" id="PF21294">
    <property type="entry name" value="Polysacc_lyase_14"/>
    <property type="match status" value="2"/>
</dbReference>
<reference evidence="3 4" key="1">
    <citation type="submission" date="2019-02" db="EMBL/GenBank/DDBJ databases">
        <title>Genome sequencing of the rare red list fungi Hericium alpestre (H. flagellum).</title>
        <authorList>
            <person name="Buettner E."/>
            <person name="Kellner H."/>
        </authorList>
    </citation>
    <scope>NUCLEOTIDE SEQUENCE [LARGE SCALE GENOMIC DNA]</scope>
    <source>
        <strain evidence="3 4">DSM 108284</strain>
    </source>
</reference>
<sequence length="794" mass="84287">MPIRRTLSAEATLTQEIFEILTAPKPKGFIEPLDKRLRTVPVPLHPYPPTEEVRDLSIPSIQPTDDTTTKLKRAIQALKPLRALPDALLFDSDLTAPYPPAMEYGYPITPEQILLFAELCPKVHRKKRENDEEPAGWLAACWLANMIECKVNVRTALNAPYGVIVSLGNNFDLPDRLNKGKVTDERICALRDMLEITDGSRPRWYVSEKISPTVFGVGAFPLDTPPDTSPFAVQDATKTSVSADPGTGTVPPPSSSYVVSSASDNWYLSSSVGSSTEPAASATTILEVITVTQAPSTIIVTAPASTVTETDFITAQPPDPSSGPESPTPDPNTSGRRQTKWTMPAQMSDLAPFNITKFASGKDNLVLVSSEPSSAAASGSTSTSASQSDIAGLLSGILGQDPDPSNVTASSTKTLLQLFYPKGSINPANTDAPVGGAEFYASPPGGAMEGARNVTLAYDVYFPADFEWVKGGKLPGLYGGHTMCSGGDDALSCFSTRLMWRENGAGEMYLYAPKNKQTQGTCSLPPESHCDTSYGLSLARGSFHFAPGAWTHVHQTIYLNTPGVQDGGMYLEVNGRPVINRQDIYYRGVTPTPVKNGDSGGADDDLPTIGDGDPGGTDGDPPTNTTTTAPTASPSDGGDDLLSPLLGGLFGGDDGSNQSAIGVYAQTLNDQIEMLPSSAMTSYFPLLTAAAIQPTGMVTATTTTTVFAETVTQMVDVSPGGVVQELALPTMDEDEDALSIGIESYHAADSTDVIGFSGLFFSTFFGGHDTGYASPKDQYTWFKGFALTINDRQR</sequence>
<comment type="caution">
    <text evidence="3">The sequence shown here is derived from an EMBL/GenBank/DDBJ whole genome shotgun (WGS) entry which is preliminary data.</text>
</comment>
<feature type="region of interest" description="Disordered" evidence="1">
    <location>
        <begin position="590"/>
        <end position="649"/>
    </location>
</feature>
<accession>A0A4Y9ZYA8</accession>
<evidence type="ECO:0000256" key="1">
    <source>
        <dbReference type="SAM" id="MobiDB-lite"/>
    </source>
</evidence>
<evidence type="ECO:0000259" key="2">
    <source>
        <dbReference type="Pfam" id="PF21294"/>
    </source>
</evidence>
<feature type="domain" description="Polysaccharide lyase 14" evidence="2">
    <location>
        <begin position="410"/>
        <end position="590"/>
    </location>
</feature>
<evidence type="ECO:0000313" key="4">
    <source>
        <dbReference type="Proteomes" id="UP000298061"/>
    </source>
</evidence>
<feature type="region of interest" description="Disordered" evidence="1">
    <location>
        <begin position="312"/>
        <end position="344"/>
    </location>
</feature>
<feature type="region of interest" description="Disordered" evidence="1">
    <location>
        <begin position="226"/>
        <end position="256"/>
    </location>
</feature>
<dbReference type="EMBL" id="SFCI01000543">
    <property type="protein sequence ID" value="TFY79184.1"/>
    <property type="molecule type" value="Genomic_DNA"/>
</dbReference>
<dbReference type="AlphaFoldDB" id="A0A4Y9ZYA8"/>